<evidence type="ECO:0000313" key="10">
    <source>
        <dbReference type="Proteomes" id="UP000265938"/>
    </source>
</evidence>
<evidence type="ECO:0000256" key="4">
    <source>
        <dbReference type="ARBA" id="ARBA00022989"/>
    </source>
</evidence>
<name>A0A3A3F617_9GAMM</name>
<evidence type="ECO:0000256" key="3">
    <source>
        <dbReference type="ARBA" id="ARBA00022692"/>
    </source>
</evidence>
<reference evidence="8" key="4">
    <citation type="submission" date="2020-09" db="EMBL/GenBank/DDBJ databases">
        <authorList>
            <person name="Sun Q."/>
            <person name="Zhou Y."/>
        </authorList>
    </citation>
    <scope>NUCLEOTIDE SEQUENCE</scope>
    <source>
        <strain evidence="8">CGMCC 1.15394</strain>
    </source>
</reference>
<keyword evidence="4 6" id="KW-1133">Transmembrane helix</keyword>
<keyword evidence="11" id="KW-1185">Reference proteome</keyword>
<dbReference type="InterPro" id="IPR037185">
    <property type="entry name" value="EmrE-like"/>
</dbReference>
<evidence type="ECO:0000256" key="1">
    <source>
        <dbReference type="ARBA" id="ARBA00004651"/>
    </source>
</evidence>
<dbReference type="Pfam" id="PF00892">
    <property type="entry name" value="EamA"/>
    <property type="match status" value="2"/>
</dbReference>
<protein>
    <submittedName>
        <fullName evidence="9">DMT family transporter</fullName>
    </submittedName>
</protein>
<evidence type="ECO:0000256" key="5">
    <source>
        <dbReference type="ARBA" id="ARBA00023136"/>
    </source>
</evidence>
<feature type="domain" description="EamA" evidence="7">
    <location>
        <begin position="148"/>
        <end position="281"/>
    </location>
</feature>
<feature type="transmembrane region" description="Helical" evidence="6">
    <location>
        <begin position="177"/>
        <end position="198"/>
    </location>
</feature>
<proteinExistence type="predicted"/>
<dbReference type="PANTHER" id="PTHR32322">
    <property type="entry name" value="INNER MEMBRANE TRANSPORTER"/>
    <property type="match status" value="1"/>
</dbReference>
<dbReference type="EMBL" id="QYSE01000001">
    <property type="protein sequence ID" value="RJF37648.1"/>
    <property type="molecule type" value="Genomic_DNA"/>
</dbReference>
<evidence type="ECO:0000313" key="8">
    <source>
        <dbReference type="EMBL" id="GGE89020.1"/>
    </source>
</evidence>
<dbReference type="AlphaFoldDB" id="A0A3A3F617"/>
<keyword evidence="2" id="KW-1003">Cell membrane</keyword>
<evidence type="ECO:0000256" key="6">
    <source>
        <dbReference type="SAM" id="Phobius"/>
    </source>
</evidence>
<evidence type="ECO:0000259" key="7">
    <source>
        <dbReference type="Pfam" id="PF00892"/>
    </source>
</evidence>
<keyword evidence="5 6" id="KW-0472">Membrane</keyword>
<gene>
    <name evidence="9" type="ORF">D4741_06175</name>
    <name evidence="8" type="ORF">GCM10008027_12410</name>
</gene>
<organism evidence="9 10">
    <name type="scientific">Pseudoalteromonas gelatinilytica</name>
    <dbReference type="NCBI Taxonomy" id="1703256"/>
    <lineage>
        <taxon>Bacteria</taxon>
        <taxon>Pseudomonadati</taxon>
        <taxon>Pseudomonadota</taxon>
        <taxon>Gammaproteobacteria</taxon>
        <taxon>Alteromonadales</taxon>
        <taxon>Pseudoalteromonadaceae</taxon>
        <taxon>Pseudoalteromonas</taxon>
    </lineage>
</organism>
<feature type="transmembrane region" description="Helical" evidence="6">
    <location>
        <begin position="64"/>
        <end position="79"/>
    </location>
</feature>
<dbReference type="PANTHER" id="PTHR32322:SF18">
    <property type="entry name" value="S-ADENOSYLMETHIONINE_S-ADENOSYLHOMOCYSTEINE TRANSPORTER"/>
    <property type="match status" value="1"/>
</dbReference>
<accession>A0A3A3F617</accession>
<feature type="transmembrane region" description="Helical" evidence="6">
    <location>
        <begin position="148"/>
        <end position="165"/>
    </location>
</feature>
<reference evidence="11" key="3">
    <citation type="journal article" date="2019" name="Int. J. Syst. Evol. Microbiol.">
        <title>The Global Catalogue of Microorganisms (GCM) 10K type strain sequencing project: providing services to taxonomists for standard genome sequencing and annotation.</title>
        <authorList>
            <consortium name="The Broad Institute Genomics Platform"/>
            <consortium name="The Broad Institute Genome Sequencing Center for Infectious Disease"/>
            <person name="Wu L."/>
            <person name="Ma J."/>
        </authorList>
    </citation>
    <scope>NUCLEOTIDE SEQUENCE [LARGE SCALE GENOMIC DNA]</scope>
    <source>
        <strain evidence="11">CGMCC 1.15394</strain>
    </source>
</reference>
<evidence type="ECO:0000313" key="9">
    <source>
        <dbReference type="EMBL" id="RJF37648.1"/>
    </source>
</evidence>
<feature type="transmembrane region" description="Helical" evidence="6">
    <location>
        <begin position="210"/>
        <end position="229"/>
    </location>
</feature>
<dbReference type="Proteomes" id="UP000638462">
    <property type="component" value="Unassembled WGS sequence"/>
</dbReference>
<reference evidence="9 10" key="2">
    <citation type="submission" date="2018-09" db="EMBL/GenBank/DDBJ databases">
        <title>Identification of marine bacteria producing industrial enzymes.</title>
        <authorList>
            <person name="Cheng T.H."/>
            <person name="Saidin J."/>
            <person name="Muhd D.D."/>
            <person name="Isa M.N.M."/>
            <person name="Bakar M.F.A."/>
            <person name="Ismail N."/>
        </authorList>
    </citation>
    <scope>NUCLEOTIDE SEQUENCE [LARGE SCALE GENOMIC DNA]</scope>
    <source>
        <strain evidence="9 10">MNAD 1.6</strain>
    </source>
</reference>
<dbReference type="InterPro" id="IPR000620">
    <property type="entry name" value="EamA_dom"/>
</dbReference>
<feature type="transmembrane region" description="Helical" evidence="6">
    <location>
        <begin position="118"/>
        <end position="136"/>
    </location>
</feature>
<comment type="subcellular location">
    <subcellularLocation>
        <location evidence="1">Cell membrane</location>
        <topology evidence="1">Multi-pass membrane protein</topology>
    </subcellularLocation>
</comment>
<keyword evidence="3 6" id="KW-0812">Transmembrane</keyword>
<comment type="caution">
    <text evidence="9">The sequence shown here is derived from an EMBL/GenBank/DDBJ whole genome shotgun (WGS) entry which is preliminary data.</text>
</comment>
<reference evidence="8" key="1">
    <citation type="journal article" date="2014" name="Int. J. Syst. Evol. Microbiol.">
        <title>Complete genome of a new Firmicutes species belonging to the dominant human colonic microbiota ('Ruminococcus bicirculans') reveals two chromosomes and a selective capacity to utilize plant glucans.</title>
        <authorList>
            <consortium name="NISC Comparative Sequencing Program"/>
            <person name="Wegmann U."/>
            <person name="Louis P."/>
            <person name="Goesmann A."/>
            <person name="Henrissat B."/>
            <person name="Duncan S.H."/>
            <person name="Flint H.J."/>
        </authorList>
    </citation>
    <scope>NUCLEOTIDE SEQUENCE</scope>
    <source>
        <strain evidence="8">CGMCC 1.15394</strain>
    </source>
</reference>
<dbReference type="GO" id="GO:0005886">
    <property type="term" value="C:plasma membrane"/>
    <property type="evidence" value="ECO:0007669"/>
    <property type="project" value="UniProtKB-SubCell"/>
</dbReference>
<dbReference type="SUPFAM" id="SSF103481">
    <property type="entry name" value="Multidrug resistance efflux transporter EmrE"/>
    <property type="match status" value="2"/>
</dbReference>
<dbReference type="InterPro" id="IPR050638">
    <property type="entry name" value="AA-Vitamin_Transporters"/>
</dbReference>
<sequence>MPASLCLIIATFLWGSSYIALKHAINVYDPVLVIFLRMLTTLLISLCLWRYVIRFEFKPGDWKYLIGMSLAEPCFYYLFEGHALEYTSASQAGVIVSCLPIIVAILAFLILKEYISKAIVVGFTLCIGGSILLTLLSPSTEQAPNPLLGNFLELMAMVCAAFYTVSVKHLVTRYSPLTLIAIQGFSGSLFFAPFLFFIELPSENQHDLSALLSILYLGSCVTLGGYGMYNYAISKVSVLTAAAYSNLIPIFALILSAILLGEVLTLWQWVSIAVVFAGVIVSQRHQELKVDVDDDNLSADTNSLNSVPEANESKG</sequence>
<dbReference type="RefSeq" id="WP_105181243.1">
    <property type="nucleotide sequence ID" value="NZ_BMIT01000004.1"/>
</dbReference>
<feature type="transmembrane region" description="Helical" evidence="6">
    <location>
        <begin position="241"/>
        <end position="260"/>
    </location>
</feature>
<dbReference type="EMBL" id="BMIT01000004">
    <property type="protein sequence ID" value="GGE89020.1"/>
    <property type="molecule type" value="Genomic_DNA"/>
</dbReference>
<feature type="transmembrane region" description="Helical" evidence="6">
    <location>
        <begin position="91"/>
        <end position="111"/>
    </location>
</feature>
<feature type="transmembrane region" description="Helical" evidence="6">
    <location>
        <begin position="266"/>
        <end position="282"/>
    </location>
</feature>
<feature type="transmembrane region" description="Helical" evidence="6">
    <location>
        <begin position="32"/>
        <end position="52"/>
    </location>
</feature>
<evidence type="ECO:0000256" key="2">
    <source>
        <dbReference type="ARBA" id="ARBA00022475"/>
    </source>
</evidence>
<dbReference type="Proteomes" id="UP000265938">
    <property type="component" value="Unassembled WGS sequence"/>
</dbReference>
<feature type="domain" description="EamA" evidence="7">
    <location>
        <begin position="3"/>
        <end position="134"/>
    </location>
</feature>
<evidence type="ECO:0000313" key="11">
    <source>
        <dbReference type="Proteomes" id="UP000638462"/>
    </source>
</evidence>